<proteinExistence type="predicted"/>
<feature type="transmembrane region" description="Helical" evidence="1">
    <location>
        <begin position="24"/>
        <end position="41"/>
    </location>
</feature>
<dbReference type="GO" id="GO:0006629">
    <property type="term" value="P:lipid metabolic process"/>
    <property type="evidence" value="ECO:0007669"/>
    <property type="project" value="InterPro"/>
</dbReference>
<dbReference type="RefSeq" id="WP_097017768.1">
    <property type="nucleotide sequence ID" value="NZ_OBDZ01000011.1"/>
</dbReference>
<evidence type="ECO:0000313" key="4">
    <source>
        <dbReference type="Proteomes" id="UP000219573"/>
    </source>
</evidence>
<dbReference type="Pfam" id="PF04608">
    <property type="entry name" value="PgpA"/>
    <property type="match status" value="1"/>
</dbReference>
<name>A0A285GWL4_9FIRM</name>
<evidence type="ECO:0000259" key="2">
    <source>
        <dbReference type="Pfam" id="PF04608"/>
    </source>
</evidence>
<dbReference type="InterPro" id="IPR007686">
    <property type="entry name" value="YutG/PgpA"/>
</dbReference>
<dbReference type="Proteomes" id="UP000219573">
    <property type="component" value="Unassembled WGS sequence"/>
</dbReference>
<dbReference type="AlphaFoldDB" id="A0A285GWL4"/>
<dbReference type="OrthoDB" id="9804091at2"/>
<keyword evidence="1" id="KW-0812">Transmembrane</keyword>
<dbReference type="EMBL" id="OBDZ01000011">
    <property type="protein sequence ID" value="SNY27902.1"/>
    <property type="molecule type" value="Genomic_DNA"/>
</dbReference>
<keyword evidence="1" id="KW-0472">Membrane</keyword>
<dbReference type="InterPro" id="IPR036681">
    <property type="entry name" value="PgpA-like_sf"/>
</dbReference>
<evidence type="ECO:0000313" key="3">
    <source>
        <dbReference type="EMBL" id="SNY27902.1"/>
    </source>
</evidence>
<keyword evidence="1" id="KW-1133">Transmembrane helix</keyword>
<feature type="transmembrane region" description="Helical" evidence="1">
    <location>
        <begin position="48"/>
        <end position="65"/>
    </location>
</feature>
<dbReference type="PANTHER" id="PTHR36305:SF1">
    <property type="entry name" value="PHOSPHATIDYLGLYCEROPHOSPHATASE A"/>
    <property type="match status" value="1"/>
</dbReference>
<reference evidence="4" key="1">
    <citation type="submission" date="2017-09" db="EMBL/GenBank/DDBJ databases">
        <authorList>
            <person name="Varghese N."/>
            <person name="Submissions S."/>
        </authorList>
    </citation>
    <scope>NUCLEOTIDE SEQUENCE [LARGE SCALE GENOMIC DNA]</scope>
    <source>
        <strain evidence="4">MSL47</strain>
    </source>
</reference>
<keyword evidence="4" id="KW-1185">Reference proteome</keyword>
<protein>
    <submittedName>
        <fullName evidence="3">Phosphatidylglycerophosphatase A</fullName>
    </submittedName>
</protein>
<dbReference type="SUPFAM" id="SSF101307">
    <property type="entry name" value="YutG-like"/>
    <property type="match status" value="1"/>
</dbReference>
<dbReference type="InterPro" id="IPR026037">
    <property type="entry name" value="PgpA"/>
</dbReference>
<dbReference type="STRING" id="1413210.U472_02415"/>
<feature type="transmembrane region" description="Helical" evidence="1">
    <location>
        <begin position="85"/>
        <end position="107"/>
    </location>
</feature>
<dbReference type="CDD" id="cd06971">
    <property type="entry name" value="PgpA"/>
    <property type="match status" value="1"/>
</dbReference>
<dbReference type="PANTHER" id="PTHR36305">
    <property type="entry name" value="PHOSPHATIDYLGLYCEROPHOSPHATASE A"/>
    <property type="match status" value="1"/>
</dbReference>
<feature type="transmembrane region" description="Helical" evidence="1">
    <location>
        <begin position="128"/>
        <end position="149"/>
    </location>
</feature>
<organism evidence="3 4">
    <name type="scientific">Orenia metallireducens</name>
    <dbReference type="NCBI Taxonomy" id="1413210"/>
    <lineage>
        <taxon>Bacteria</taxon>
        <taxon>Bacillati</taxon>
        <taxon>Bacillota</taxon>
        <taxon>Clostridia</taxon>
        <taxon>Halanaerobiales</taxon>
        <taxon>Halobacteroidaceae</taxon>
        <taxon>Orenia</taxon>
    </lineage>
</organism>
<feature type="domain" description="YutG/PgpA" evidence="2">
    <location>
        <begin position="12"/>
        <end position="148"/>
    </location>
</feature>
<gene>
    <name evidence="3" type="ORF">SAMN06265827_111106</name>
</gene>
<evidence type="ECO:0000256" key="1">
    <source>
        <dbReference type="SAM" id="Phobius"/>
    </source>
</evidence>
<accession>A0A285GWL4</accession>
<dbReference type="PIRSF" id="PIRSF006162">
    <property type="entry name" value="PgpA"/>
    <property type="match status" value="1"/>
</dbReference>
<dbReference type="GO" id="GO:0008962">
    <property type="term" value="F:phosphatidylglycerophosphatase activity"/>
    <property type="evidence" value="ECO:0007669"/>
    <property type="project" value="InterPro"/>
</dbReference>
<sequence length="152" mass="16637">MKGWSIDKVVEFLATGFYSGLSPYAPGTVGTLLGAILLWIAFKFGMGLVGFPLVFIVFIVGTFLSHHAENLFGEKDAPQIVVDEFAGLLVAMYNLPVTMLIPAFVLFRVFDILKPPPIRNLQKFHGGVGIMLDDILAGLIANLLIQFILHFA</sequence>